<gene>
    <name evidence="1" type="ORF">G01um101477_380</name>
</gene>
<evidence type="ECO:0000313" key="1">
    <source>
        <dbReference type="EMBL" id="TSC65690.1"/>
    </source>
</evidence>
<dbReference type="Proteomes" id="UP000319613">
    <property type="component" value="Unassembled WGS sequence"/>
</dbReference>
<comment type="caution">
    <text evidence="1">The sequence shown here is derived from an EMBL/GenBank/DDBJ whole genome shotgun (WGS) entry which is preliminary data.</text>
</comment>
<organism evidence="1 2">
    <name type="scientific">Candidatus Doudnabacteria bacterium Gr01-1014_77</name>
    <dbReference type="NCBI Taxonomy" id="2017133"/>
    <lineage>
        <taxon>Bacteria</taxon>
        <taxon>Candidatus Doudnaibacteriota</taxon>
    </lineage>
</organism>
<sequence length="46" mass="5214">NRENMCCLRKGLPGQNRGHGGSPRRNLLTWHGYTLQQVWGHSAAVR</sequence>
<dbReference type="EMBL" id="VMFF01000033">
    <property type="protein sequence ID" value="TSC65690.1"/>
    <property type="molecule type" value="Genomic_DNA"/>
</dbReference>
<name>A0A554JBM4_9BACT</name>
<accession>A0A554JBM4</accession>
<evidence type="ECO:0000313" key="2">
    <source>
        <dbReference type="Proteomes" id="UP000319613"/>
    </source>
</evidence>
<protein>
    <submittedName>
        <fullName evidence="1">Uncharacterized protein</fullName>
    </submittedName>
</protein>
<reference evidence="1 2" key="1">
    <citation type="submission" date="2017-07" db="EMBL/GenBank/DDBJ databases">
        <title>Mechanisms for carbon and nitrogen cycling indicate functional differentiation within the Candidate Phyla Radiation.</title>
        <authorList>
            <person name="Danczak R.E."/>
            <person name="Johnston M.D."/>
            <person name="Kenah C."/>
            <person name="Slattery M."/>
            <person name="Wrighton K.C."/>
            <person name="Wilkins M.J."/>
        </authorList>
    </citation>
    <scope>NUCLEOTIDE SEQUENCE [LARGE SCALE GENOMIC DNA]</scope>
    <source>
        <strain evidence="1">Gr01-1014_77</strain>
    </source>
</reference>
<proteinExistence type="predicted"/>
<feature type="non-terminal residue" evidence="1">
    <location>
        <position position="1"/>
    </location>
</feature>
<dbReference type="AlphaFoldDB" id="A0A554JBM4"/>